<feature type="domain" description="HTH CENPB-type" evidence="3">
    <location>
        <begin position="147"/>
        <end position="213"/>
    </location>
</feature>
<organism evidence="5">
    <name type="scientific">Caenorhabditis brenneri</name>
    <name type="common">Nematode worm</name>
    <dbReference type="NCBI Taxonomy" id="135651"/>
    <lineage>
        <taxon>Eukaryota</taxon>
        <taxon>Metazoa</taxon>
        <taxon>Ecdysozoa</taxon>
        <taxon>Nematoda</taxon>
        <taxon>Chromadorea</taxon>
        <taxon>Rhabditida</taxon>
        <taxon>Rhabditina</taxon>
        <taxon>Rhabditomorpha</taxon>
        <taxon>Rhabditoidea</taxon>
        <taxon>Rhabditidae</taxon>
        <taxon>Peloderinae</taxon>
        <taxon>Caenorhabditis</taxon>
    </lineage>
</organism>
<dbReference type="OMA" id="MFARENE"/>
<dbReference type="Proteomes" id="UP000008068">
    <property type="component" value="Unassembled WGS sequence"/>
</dbReference>
<dbReference type="eggNOG" id="KOG3105">
    <property type="taxonomic scope" value="Eukaryota"/>
</dbReference>
<dbReference type="SMART" id="SM00674">
    <property type="entry name" value="CENPB"/>
    <property type="match status" value="1"/>
</dbReference>
<dbReference type="EMBL" id="GL380426">
    <property type="protein sequence ID" value="EGT55375.1"/>
    <property type="molecule type" value="Genomic_DNA"/>
</dbReference>
<evidence type="ECO:0000256" key="2">
    <source>
        <dbReference type="SAM" id="SignalP"/>
    </source>
</evidence>
<keyword evidence="1" id="KW-0238">DNA-binding</keyword>
<sequence length="527" mass="61399">MSFNVSHVIFLLLQKYAVPIPNNPTISREERKLAAHVINLIEQATTGYFEIEESEELENEEDGDWEPEEFKPFDDFVLPSHQEVQFGDRFVSRSDMQDAIDYYRGTKKGSRPLSSMTANFRWITSENHLQKLRKFEKEQDDFKESRTNMLKVLGNRLYEVVKEKLDNGVALHDSCLTTIAQDLNRKETKVDSFVAIQTWITKWKKSHRIVSRKVTKFTTRKCMINKEAIQKTADDFVQNARREMSLFAPSMIFNSDQTGIQKELYSARSLAWLGEKVVERLVQAKSSLTHSFTFLPMIFMDGTLGPKAYMVLSEPTGHFPPSKPIPNVKNLVVRCGKSHIMTKELMRDWLRTCVFDPSVSKRLYMLVDSWPSFKDHRAIKECAPPGYDVTIRNIPPHCTSLIQPLDLYWNGPWKNLLRKFTSYVLNFHPDFLIAQRNNEIMMISLLYHQISAHYFQPFLQYCWKKAGYTDVSSPFLTPTQFCFGEVKNEDCKKRGCTSLAFIKCARCGDCLCFDHFILKEQHFCRYH</sequence>
<evidence type="ECO:0000259" key="3">
    <source>
        <dbReference type="SMART" id="SM00674"/>
    </source>
</evidence>
<keyword evidence="2" id="KW-0732">Signal</keyword>
<evidence type="ECO:0000256" key="1">
    <source>
        <dbReference type="ARBA" id="ARBA00023125"/>
    </source>
</evidence>
<accession>G0PGL2</accession>
<keyword evidence="5" id="KW-1185">Reference proteome</keyword>
<dbReference type="AlphaFoldDB" id="G0PGL2"/>
<protein>
    <recommendedName>
        <fullName evidence="3">HTH CENPB-type domain-containing protein</fullName>
    </recommendedName>
</protein>
<dbReference type="InterPro" id="IPR007350">
    <property type="entry name" value="Transposase_Tc5_C"/>
</dbReference>
<dbReference type="HOGENOM" id="CLU_021331_0_0_1"/>
<gene>
    <name evidence="4" type="ORF">CAEBREN_20315</name>
</gene>
<dbReference type="STRING" id="135651.G0PGL2"/>
<proteinExistence type="predicted"/>
<feature type="chain" id="PRO_5003406959" description="HTH CENPB-type domain-containing protein" evidence="2">
    <location>
        <begin position="20"/>
        <end position="527"/>
    </location>
</feature>
<dbReference type="OrthoDB" id="5876883at2759"/>
<name>G0PGL2_CAEBE</name>
<reference evidence="5" key="1">
    <citation type="submission" date="2011-07" db="EMBL/GenBank/DDBJ databases">
        <authorList>
            <consortium name="Caenorhabditis brenneri Sequencing and Analysis Consortium"/>
            <person name="Wilson R.K."/>
        </authorList>
    </citation>
    <scope>NUCLEOTIDE SEQUENCE [LARGE SCALE GENOMIC DNA]</scope>
    <source>
        <strain evidence="5">PB2801</strain>
    </source>
</reference>
<dbReference type="Pfam" id="PF04236">
    <property type="entry name" value="Transp_Tc5_C"/>
    <property type="match status" value="1"/>
</dbReference>
<dbReference type="InterPro" id="IPR006600">
    <property type="entry name" value="HTH_CenpB_DNA-bd_dom"/>
</dbReference>
<feature type="signal peptide" evidence="2">
    <location>
        <begin position="1"/>
        <end position="19"/>
    </location>
</feature>
<evidence type="ECO:0000313" key="5">
    <source>
        <dbReference type="Proteomes" id="UP000008068"/>
    </source>
</evidence>
<evidence type="ECO:0000313" key="4">
    <source>
        <dbReference type="EMBL" id="EGT55375.1"/>
    </source>
</evidence>
<dbReference type="GO" id="GO:0003677">
    <property type="term" value="F:DNA binding"/>
    <property type="evidence" value="ECO:0007669"/>
    <property type="project" value="UniProtKB-KW"/>
</dbReference>
<dbReference type="InParanoid" id="G0PGL2"/>